<evidence type="ECO:0000313" key="3">
    <source>
        <dbReference type="Proteomes" id="UP001189429"/>
    </source>
</evidence>
<protein>
    <recommendedName>
        <fullName evidence="4">Non-specific serine/threonine protein kinase</fullName>
    </recommendedName>
</protein>
<feature type="region of interest" description="Disordered" evidence="1">
    <location>
        <begin position="1"/>
        <end position="20"/>
    </location>
</feature>
<name>A0ABN9RC46_9DINO</name>
<evidence type="ECO:0000256" key="1">
    <source>
        <dbReference type="SAM" id="MobiDB-lite"/>
    </source>
</evidence>
<organism evidence="2 3">
    <name type="scientific">Prorocentrum cordatum</name>
    <dbReference type="NCBI Taxonomy" id="2364126"/>
    <lineage>
        <taxon>Eukaryota</taxon>
        <taxon>Sar</taxon>
        <taxon>Alveolata</taxon>
        <taxon>Dinophyceae</taxon>
        <taxon>Prorocentrales</taxon>
        <taxon>Prorocentraceae</taxon>
        <taxon>Prorocentrum</taxon>
    </lineage>
</organism>
<dbReference type="Proteomes" id="UP001189429">
    <property type="component" value="Unassembled WGS sequence"/>
</dbReference>
<sequence>MDPESGSAAEPGALPGLPTGASRTAAPSVIQRVLQALIERLGLIVGAVTKGSQRSIGVENRFYFDKATQQWKLEGETEQDRLEAEALRFHTSRGMSSEGRQRRQPRRLTRAEEAHLAAAAALPPPPTGGPVTTARNAGAPPGPSWADAALCHPVEAPGGLGLAAARRLPLALRRAGGGAAAAVPLRPPARAGGRTRGPAGVPLRRLPSGDALRPGRARLRGGHRAALQPPAPSARVRDARLCRSRGLAPHGGGLGSVAVVLPETTGGRRILAASHRCLLPRPPTLRIQAARLWARGLQRSRKRTFAGRAHLWVS</sequence>
<feature type="region of interest" description="Disordered" evidence="1">
    <location>
        <begin position="90"/>
        <end position="133"/>
    </location>
</feature>
<feature type="compositionally biased region" description="Low complexity" evidence="1">
    <location>
        <begin position="183"/>
        <end position="200"/>
    </location>
</feature>
<reference evidence="2" key="1">
    <citation type="submission" date="2023-10" db="EMBL/GenBank/DDBJ databases">
        <authorList>
            <person name="Chen Y."/>
            <person name="Shah S."/>
            <person name="Dougan E. K."/>
            <person name="Thang M."/>
            <person name="Chan C."/>
        </authorList>
    </citation>
    <scope>NUCLEOTIDE SEQUENCE [LARGE SCALE GENOMIC DNA]</scope>
</reference>
<evidence type="ECO:0000313" key="2">
    <source>
        <dbReference type="EMBL" id="CAK0816560.1"/>
    </source>
</evidence>
<accession>A0ABN9RC46</accession>
<proteinExistence type="predicted"/>
<comment type="caution">
    <text evidence="2">The sequence shown here is derived from an EMBL/GenBank/DDBJ whole genome shotgun (WGS) entry which is preliminary data.</text>
</comment>
<feature type="region of interest" description="Disordered" evidence="1">
    <location>
        <begin position="183"/>
        <end position="211"/>
    </location>
</feature>
<dbReference type="EMBL" id="CAUYUJ010006224">
    <property type="protein sequence ID" value="CAK0816560.1"/>
    <property type="molecule type" value="Genomic_DNA"/>
</dbReference>
<gene>
    <name evidence="2" type="ORF">PCOR1329_LOCUS19490</name>
</gene>
<keyword evidence="3" id="KW-1185">Reference proteome</keyword>
<evidence type="ECO:0008006" key="4">
    <source>
        <dbReference type="Google" id="ProtNLM"/>
    </source>
</evidence>